<keyword evidence="3" id="KW-1185">Reference proteome</keyword>
<dbReference type="PANTHER" id="PTHR34310">
    <property type="entry name" value="DUF427 DOMAIN PROTEIN (AFU_ORTHOLOGUE AFUA_3G02220)"/>
    <property type="match status" value="1"/>
</dbReference>
<dbReference type="Proteomes" id="UP000240542">
    <property type="component" value="Unassembled WGS sequence"/>
</dbReference>
<dbReference type="PANTHER" id="PTHR34310:SF8">
    <property type="entry name" value="CONSERVED PROTEIN"/>
    <property type="match status" value="1"/>
</dbReference>
<accession>A0A2P8DU47</accession>
<dbReference type="InterPro" id="IPR038694">
    <property type="entry name" value="DUF427_sf"/>
</dbReference>
<proteinExistence type="predicted"/>
<evidence type="ECO:0000259" key="1">
    <source>
        <dbReference type="Pfam" id="PF04248"/>
    </source>
</evidence>
<feature type="domain" description="DUF427" evidence="1">
    <location>
        <begin position="162"/>
        <end position="253"/>
    </location>
</feature>
<dbReference type="RefSeq" id="WP_106580933.1">
    <property type="nucleotide sequence ID" value="NZ_PYGA01000001.1"/>
</dbReference>
<comment type="caution">
    <text evidence="2">The sequence shown here is derived from an EMBL/GenBank/DDBJ whole genome shotgun (WGS) entry which is preliminary data.</text>
</comment>
<name>A0A2P8DU47_9ACTN</name>
<evidence type="ECO:0000313" key="2">
    <source>
        <dbReference type="EMBL" id="PSL00741.1"/>
    </source>
</evidence>
<evidence type="ECO:0000313" key="3">
    <source>
        <dbReference type="Proteomes" id="UP000240542"/>
    </source>
</evidence>
<dbReference type="AlphaFoldDB" id="A0A2P8DU47"/>
<dbReference type="InterPro" id="IPR007361">
    <property type="entry name" value="DUF427"/>
</dbReference>
<dbReference type="Pfam" id="PF04248">
    <property type="entry name" value="NTP_transf_9"/>
    <property type="match status" value="2"/>
</dbReference>
<sequence>MSLTIGGGPLARNAPKTVNYTFDSPAHALFLHPFTRRVRAEVGGQAVFDTGRGMLLHETSLLPALYVPFEDLDASLLAESEHTTHCPYKGDAAYWHLSVGGHTVENAVWAYPQPNEDASWLRGLASVYWDAADAWYDEQEQVYGHLRDPFHRVDARQARRVVRVSWQGETIAVTDHPKVLSETGLPDRYYLAPETVRRDLLVPSRTTAYCPYKGRASYWSLRVGDAELADAAFSYTQPLKDGRDVREHLSFLHSELTVEVE</sequence>
<protein>
    <submittedName>
        <fullName evidence="2">Uncharacterized protein (DUF427 family)</fullName>
    </submittedName>
</protein>
<reference evidence="2 3" key="1">
    <citation type="submission" date="2018-03" db="EMBL/GenBank/DDBJ databases">
        <title>Genomic Encyclopedia of Archaeal and Bacterial Type Strains, Phase II (KMG-II): from individual species to whole genera.</title>
        <authorList>
            <person name="Goeker M."/>
        </authorList>
    </citation>
    <scope>NUCLEOTIDE SEQUENCE [LARGE SCALE GENOMIC DNA]</scope>
    <source>
        <strain evidence="2 3">DSM 45312</strain>
    </source>
</reference>
<gene>
    <name evidence="2" type="ORF">CLV63_101215</name>
</gene>
<feature type="domain" description="DUF427" evidence="1">
    <location>
        <begin position="38"/>
        <end position="129"/>
    </location>
</feature>
<dbReference type="EMBL" id="PYGA01000001">
    <property type="protein sequence ID" value="PSL00741.1"/>
    <property type="molecule type" value="Genomic_DNA"/>
</dbReference>
<dbReference type="OrthoDB" id="285364at2"/>
<dbReference type="Gene3D" id="2.170.150.40">
    <property type="entry name" value="Domain of unknown function (DUF427)"/>
    <property type="match status" value="2"/>
</dbReference>
<organism evidence="2 3">
    <name type="scientific">Murinocardiopsis flavida</name>
    <dbReference type="NCBI Taxonomy" id="645275"/>
    <lineage>
        <taxon>Bacteria</taxon>
        <taxon>Bacillati</taxon>
        <taxon>Actinomycetota</taxon>
        <taxon>Actinomycetes</taxon>
        <taxon>Streptosporangiales</taxon>
        <taxon>Nocardiopsidaceae</taxon>
        <taxon>Murinocardiopsis</taxon>
    </lineage>
</organism>